<evidence type="ECO:0000313" key="2">
    <source>
        <dbReference type="EMBL" id="GAA1733780.1"/>
    </source>
</evidence>
<reference evidence="2 3" key="1">
    <citation type="journal article" date="2019" name="Int. J. Syst. Evol. Microbiol.">
        <title>The Global Catalogue of Microorganisms (GCM) 10K type strain sequencing project: providing services to taxonomists for standard genome sequencing and annotation.</title>
        <authorList>
            <consortium name="The Broad Institute Genomics Platform"/>
            <consortium name="The Broad Institute Genome Sequencing Center for Infectious Disease"/>
            <person name="Wu L."/>
            <person name="Ma J."/>
        </authorList>
    </citation>
    <scope>NUCLEOTIDE SEQUENCE [LARGE SCALE GENOMIC DNA]</scope>
    <source>
        <strain evidence="2 3">JCM 13518</strain>
    </source>
</reference>
<evidence type="ECO:0000259" key="1">
    <source>
        <dbReference type="Pfam" id="PF02538"/>
    </source>
</evidence>
<evidence type="ECO:0000313" key="3">
    <source>
        <dbReference type="Proteomes" id="UP001501057"/>
    </source>
</evidence>
<dbReference type="InterPro" id="IPR003692">
    <property type="entry name" value="Hydantoinase_B"/>
</dbReference>
<dbReference type="RefSeq" id="WP_344198994.1">
    <property type="nucleotide sequence ID" value="NZ_BAAAME010000002.1"/>
</dbReference>
<sequence length="587" mass="61736">MTVTDQQPPATGAAQLDPITFSVVDSGLRAAVAEMKAVVLRTAYSNLWREAGDLSCALLDAEGQIVVQGVGDIPIHLGSMPLTMRGVLDRYPVESMEPGDVLLQNDPYRGNNHLPDYFMAKPVFADGRVVAFTAVRGHYVDIGGPTPGSYYTLARDVYGEGLRMPPVKLFRRGVVDQDILEIITSNVRNPAERLGDIRSQHAGCVTAERRLLDYCERYGTDAVVTAMRQVLDVSEQRARAAFREIPDGEYTFTDVCDGDSFSTDPIQITVQVTVRGDEIAIDFDGSSPQSRGGMNSPLGVTHSAAHFAVKALTEPHTPSNSGSYRPVSISAPLGTIVNPRSPAPVVAGNHETSARIADVVLGALAPAVPDLVPAAGTGSSSVLIVAREHAVDDAIMYEVHGAGQGGNVQVDGANARRTSIGNTGNTPVELLEATNPVRVLSYELRTDGGGAGRHRGGTGLARLVEFTEDVTVTIVADRDQSRPYGLWGGSPGAAATFELTHPDGTTEVLGSKTPPRSVAAGSRLLFACAGAGGYGPASERDPAQVQADLDDGYVSTDAVERDYGLTVEAAPDRLEGGLVVVAAGTPA</sequence>
<dbReference type="Proteomes" id="UP001501057">
    <property type="component" value="Unassembled WGS sequence"/>
</dbReference>
<name>A0ABN2JNX7_9ACTN</name>
<organism evidence="2 3">
    <name type="scientific">Aeromicrobium alkaliterrae</name>
    <dbReference type="NCBI Taxonomy" id="302168"/>
    <lineage>
        <taxon>Bacteria</taxon>
        <taxon>Bacillati</taxon>
        <taxon>Actinomycetota</taxon>
        <taxon>Actinomycetes</taxon>
        <taxon>Propionibacteriales</taxon>
        <taxon>Nocardioidaceae</taxon>
        <taxon>Aeromicrobium</taxon>
    </lineage>
</organism>
<accession>A0ABN2JNX7</accession>
<keyword evidence="3" id="KW-1185">Reference proteome</keyword>
<gene>
    <name evidence="2" type="ORF">GCM10009710_13100</name>
</gene>
<proteinExistence type="predicted"/>
<dbReference type="InterPro" id="IPR045079">
    <property type="entry name" value="Oxoprolinase-like"/>
</dbReference>
<dbReference type="Pfam" id="PF02538">
    <property type="entry name" value="Hydantoinase_B"/>
    <property type="match status" value="1"/>
</dbReference>
<comment type="caution">
    <text evidence="2">The sequence shown here is derived from an EMBL/GenBank/DDBJ whole genome shotgun (WGS) entry which is preliminary data.</text>
</comment>
<feature type="domain" description="Hydantoinase B/oxoprolinase" evidence="1">
    <location>
        <begin position="17"/>
        <end position="536"/>
    </location>
</feature>
<protein>
    <submittedName>
        <fullName evidence="2">Hydantoinase B/oxoprolinase family protein</fullName>
    </submittedName>
</protein>
<dbReference type="PANTHER" id="PTHR11365">
    <property type="entry name" value="5-OXOPROLINASE RELATED"/>
    <property type="match status" value="1"/>
</dbReference>
<dbReference type="PANTHER" id="PTHR11365:SF23">
    <property type="entry name" value="HYPOTHETICAL 5-OXOPROLINASE (EUROFUNG)-RELATED"/>
    <property type="match status" value="1"/>
</dbReference>
<dbReference type="EMBL" id="BAAAME010000002">
    <property type="protein sequence ID" value="GAA1733780.1"/>
    <property type="molecule type" value="Genomic_DNA"/>
</dbReference>